<protein>
    <submittedName>
        <fullName evidence="1">Uncharacterized protein</fullName>
    </submittedName>
</protein>
<accession>A0A4S4KGQ5</accession>
<proteinExistence type="predicted"/>
<comment type="caution">
    <text evidence="1">The sequence shown here is derived from an EMBL/GenBank/DDBJ whole genome shotgun (WGS) entry which is preliminary data.</text>
</comment>
<dbReference type="Proteomes" id="UP000309038">
    <property type="component" value="Unassembled WGS sequence"/>
</dbReference>
<evidence type="ECO:0000313" key="1">
    <source>
        <dbReference type="EMBL" id="THG97421.1"/>
    </source>
</evidence>
<organism evidence="1 2">
    <name type="scientific">Hermanssonia centrifuga</name>
    <dbReference type="NCBI Taxonomy" id="98765"/>
    <lineage>
        <taxon>Eukaryota</taxon>
        <taxon>Fungi</taxon>
        <taxon>Dikarya</taxon>
        <taxon>Basidiomycota</taxon>
        <taxon>Agaricomycotina</taxon>
        <taxon>Agaricomycetes</taxon>
        <taxon>Polyporales</taxon>
        <taxon>Meruliaceae</taxon>
        <taxon>Hermanssonia</taxon>
    </lineage>
</organism>
<sequence length="204" mass="22285">MAPAVEFLIAPSSEAYRKDPSVLNPVLEIVKQAGSLGIYHGLEVEDKTTLYAFIVWEKLEDHQALINDQTIYPKLGEHIRASVSGPLDMFHVSFEPNLASVLDAPFTSVTQVKAFQAGKTGQDFVAALSEINEAEVVKGNHGAAYGKAIEKDTYVLLTGWDDPADHENAKTGSDGIRKFIGLAREVVSELRAGHVKLAAYQKYE</sequence>
<gene>
    <name evidence="1" type="ORF">EW026_g4563</name>
</gene>
<name>A0A4S4KGQ5_9APHY</name>
<dbReference type="EMBL" id="SGPJ01000168">
    <property type="protein sequence ID" value="THG97421.1"/>
    <property type="molecule type" value="Genomic_DNA"/>
</dbReference>
<dbReference type="AlphaFoldDB" id="A0A4S4KGQ5"/>
<dbReference type="Gene3D" id="3.30.70.100">
    <property type="match status" value="2"/>
</dbReference>
<evidence type="ECO:0000313" key="2">
    <source>
        <dbReference type="Proteomes" id="UP000309038"/>
    </source>
</evidence>
<keyword evidence="2" id="KW-1185">Reference proteome</keyword>
<reference evidence="1 2" key="1">
    <citation type="submission" date="2019-02" db="EMBL/GenBank/DDBJ databases">
        <title>Genome sequencing of the rare red list fungi Phlebia centrifuga.</title>
        <authorList>
            <person name="Buettner E."/>
            <person name="Kellner H."/>
        </authorList>
    </citation>
    <scope>NUCLEOTIDE SEQUENCE [LARGE SCALE GENOMIC DNA]</scope>
    <source>
        <strain evidence="1 2">DSM 108282</strain>
    </source>
</reference>